<organism evidence="7 8">
    <name type="scientific">Gimesia benthica</name>
    <dbReference type="NCBI Taxonomy" id="2608982"/>
    <lineage>
        <taxon>Bacteria</taxon>
        <taxon>Pseudomonadati</taxon>
        <taxon>Planctomycetota</taxon>
        <taxon>Planctomycetia</taxon>
        <taxon>Planctomycetales</taxon>
        <taxon>Planctomycetaceae</taxon>
        <taxon>Gimesia</taxon>
    </lineage>
</organism>
<evidence type="ECO:0000256" key="1">
    <source>
        <dbReference type="ARBA" id="ARBA00022722"/>
    </source>
</evidence>
<accession>A0A6I6AJL0</accession>
<dbReference type="CDD" id="cd00085">
    <property type="entry name" value="HNHc"/>
    <property type="match status" value="1"/>
</dbReference>
<name>A0A6I6AJL0_9PLAN</name>
<dbReference type="Pfam" id="PF01844">
    <property type="entry name" value="HNH"/>
    <property type="match status" value="1"/>
</dbReference>
<dbReference type="Gene3D" id="1.10.30.50">
    <property type="match status" value="1"/>
</dbReference>
<gene>
    <name evidence="7" type="ORF">F1728_22945</name>
</gene>
<evidence type="ECO:0000313" key="8">
    <source>
        <dbReference type="Proteomes" id="UP000427281"/>
    </source>
</evidence>
<dbReference type="PANTHER" id="PTHR41286">
    <property type="entry name" value="HNH NUCLEASE YAJD-RELATED"/>
    <property type="match status" value="1"/>
</dbReference>
<dbReference type="GO" id="GO:0005829">
    <property type="term" value="C:cytosol"/>
    <property type="evidence" value="ECO:0007669"/>
    <property type="project" value="TreeGrafter"/>
</dbReference>
<evidence type="ECO:0000256" key="5">
    <source>
        <dbReference type="SAM" id="MobiDB-lite"/>
    </source>
</evidence>
<evidence type="ECO:0000259" key="6">
    <source>
        <dbReference type="SMART" id="SM00507"/>
    </source>
</evidence>
<evidence type="ECO:0000256" key="2">
    <source>
        <dbReference type="ARBA" id="ARBA00022801"/>
    </source>
</evidence>
<dbReference type="EMBL" id="CP043930">
    <property type="protein sequence ID" value="QGQ25365.1"/>
    <property type="molecule type" value="Genomic_DNA"/>
</dbReference>
<feature type="region of interest" description="Disordered" evidence="5">
    <location>
        <begin position="85"/>
        <end position="112"/>
    </location>
</feature>
<dbReference type="GO" id="GO:0008270">
    <property type="term" value="F:zinc ion binding"/>
    <property type="evidence" value="ECO:0007669"/>
    <property type="project" value="InterPro"/>
</dbReference>
<evidence type="ECO:0000313" key="7">
    <source>
        <dbReference type="EMBL" id="QGQ25365.1"/>
    </source>
</evidence>
<dbReference type="InterPro" id="IPR002711">
    <property type="entry name" value="HNH"/>
</dbReference>
<dbReference type="GO" id="GO:0016787">
    <property type="term" value="F:hydrolase activity"/>
    <property type="evidence" value="ECO:0007669"/>
    <property type="project" value="UniProtKB-KW"/>
</dbReference>
<dbReference type="InterPro" id="IPR003615">
    <property type="entry name" value="HNH_nuc"/>
</dbReference>
<evidence type="ECO:0000256" key="3">
    <source>
        <dbReference type="ARBA" id="ARBA00038412"/>
    </source>
</evidence>
<proteinExistence type="inferred from homology"/>
<keyword evidence="7" id="KW-0255">Endonuclease</keyword>
<protein>
    <recommendedName>
        <fullName evidence="4">Putative HNH nuclease YajD</fullName>
    </recommendedName>
</protein>
<dbReference type="Proteomes" id="UP000427281">
    <property type="component" value="Chromosome"/>
</dbReference>
<keyword evidence="2" id="KW-0378">Hydrolase</keyword>
<dbReference type="KEGG" id="gim:F1728_22945"/>
<dbReference type="RefSeq" id="WP_155366038.1">
    <property type="nucleotide sequence ID" value="NZ_CP043930.1"/>
</dbReference>
<feature type="domain" description="HNH nuclease" evidence="6">
    <location>
        <begin position="35"/>
        <end position="85"/>
    </location>
</feature>
<feature type="region of interest" description="Disordered" evidence="5">
    <location>
        <begin position="1"/>
        <end position="25"/>
    </location>
</feature>
<dbReference type="GO" id="GO:0003676">
    <property type="term" value="F:nucleic acid binding"/>
    <property type="evidence" value="ECO:0007669"/>
    <property type="project" value="InterPro"/>
</dbReference>
<dbReference type="AlphaFoldDB" id="A0A6I6AJL0"/>
<dbReference type="SMART" id="SM00507">
    <property type="entry name" value="HNHc"/>
    <property type="match status" value="1"/>
</dbReference>
<reference evidence="7 8" key="1">
    <citation type="submission" date="2019-09" db="EMBL/GenBank/DDBJ databases">
        <title>Gimesia benthica sp. nov., a novel bacterium isolated from deep-sea water of the Northwest Indian Ocean.</title>
        <authorList>
            <person name="Dai X."/>
        </authorList>
    </citation>
    <scope>NUCLEOTIDE SEQUENCE [LARGE SCALE GENOMIC DNA]</scope>
    <source>
        <strain evidence="7 8">E7</strain>
    </source>
</reference>
<dbReference type="GO" id="GO:0004519">
    <property type="term" value="F:endonuclease activity"/>
    <property type="evidence" value="ECO:0007669"/>
    <property type="project" value="UniProtKB-KW"/>
</dbReference>
<dbReference type="PANTHER" id="PTHR41286:SF1">
    <property type="entry name" value="HNH NUCLEASE YAJD-RELATED"/>
    <property type="match status" value="1"/>
</dbReference>
<keyword evidence="1" id="KW-0540">Nuclease</keyword>
<comment type="similarity">
    <text evidence="3">Belongs to the HNH nuclease family.</text>
</comment>
<sequence>MPRAPKLIGARRKSKRVDNRQSASKRGYGYRWGKYSRQRLREYPECVSCGREAEATDHIIPVTGPDDPLFWDSSNHQSLCKSCHSSKTASESNGMKIGRDNYRRAGVRGYGG</sequence>
<keyword evidence="8" id="KW-1185">Reference proteome</keyword>
<evidence type="ECO:0000256" key="4">
    <source>
        <dbReference type="ARBA" id="ARBA00040194"/>
    </source>
</evidence>